<dbReference type="EMBL" id="CP018229">
    <property type="protein sequence ID" value="API55147.1"/>
    <property type="molecule type" value="Genomic_DNA"/>
</dbReference>
<dbReference type="InterPro" id="IPR028944">
    <property type="entry name" value="PRTase_ComF-like"/>
</dbReference>
<protein>
    <submittedName>
        <fullName evidence="1">Uncharacterized protein</fullName>
    </submittedName>
</protein>
<evidence type="ECO:0000313" key="2">
    <source>
        <dbReference type="EMBL" id="API55147.1"/>
    </source>
</evidence>
<gene>
    <name evidence="1" type="ORF">BA011_34175</name>
    <name evidence="2" type="ORF">BMW22_26460</name>
</gene>
<accession>A0A1B1CMP9</accession>
<sequence>MKSAHGQGARDALRTFKRLFMTQFEEFALYEFQSIEDAPFRPEQYSRLKFGCDEAAREMGHQIADAFFEKNASAILNRRCLMISSPFNFVPNAANVMTMHLLDRLNSHIVDAKGNHVEYATVPRKISYVNDFGNLSGEERKLLLAGDRFYFNQQHFEGRCLLFVDDVKITGTHKNKLVELMHEQQLKNKTFFLYFARYTGDRPNIESEINFAAVKSIKDLNRIVVEPNHHMTARKIKYILSADPSELYRDFLMFRSYRYLMALYFNCLNEGYYKIKEYETNIALIRNVIVYKENANSVQR</sequence>
<evidence type="ECO:0000313" key="4">
    <source>
        <dbReference type="Proteomes" id="UP000183050"/>
    </source>
</evidence>
<dbReference type="Proteomes" id="UP000183050">
    <property type="component" value="Plasmid unnamed1"/>
</dbReference>
<reference evidence="1 3" key="1">
    <citation type="submission" date="2016-06" db="EMBL/GenBank/DDBJ databases">
        <title>Microsymbionts genomes from the relict species Vavilovia formosa.</title>
        <authorList>
            <person name="Chirak E."/>
            <person name="Kimeklis A."/>
            <person name="Andronov E."/>
        </authorList>
    </citation>
    <scope>NUCLEOTIDE SEQUENCE [LARGE SCALE GENOMIC DNA]</scope>
    <source>
        <strain evidence="1 3">Vaf10</strain>
        <plasmid evidence="3">Plasmid unnamed3</plasmid>
        <plasmid evidence="1">unnamed3</plasmid>
    </source>
</reference>
<dbReference type="Pfam" id="PF15610">
    <property type="entry name" value="PRTase_3"/>
    <property type="match status" value="1"/>
</dbReference>
<dbReference type="AlphaFoldDB" id="A0A1B1CMP9"/>
<name>A0A1B1CMP9_RHILE</name>
<geneLocation type="plasmid" evidence="1 3">
    <name>unnamed3</name>
</geneLocation>
<organism evidence="1 3">
    <name type="scientific">Rhizobium leguminosarum</name>
    <dbReference type="NCBI Taxonomy" id="384"/>
    <lineage>
        <taxon>Bacteria</taxon>
        <taxon>Pseudomonadati</taxon>
        <taxon>Pseudomonadota</taxon>
        <taxon>Alphaproteobacteria</taxon>
        <taxon>Hyphomicrobiales</taxon>
        <taxon>Rhizobiaceae</taxon>
        <taxon>Rhizobium/Agrobacterium group</taxon>
        <taxon>Rhizobium</taxon>
    </lineage>
</organism>
<dbReference type="EMBL" id="CP016290">
    <property type="protein sequence ID" value="ANP90949.1"/>
    <property type="molecule type" value="Genomic_DNA"/>
</dbReference>
<dbReference type="Proteomes" id="UP000092691">
    <property type="component" value="Plasmid unnamed3"/>
</dbReference>
<evidence type="ECO:0000313" key="1">
    <source>
        <dbReference type="EMBL" id="ANP90949.1"/>
    </source>
</evidence>
<evidence type="ECO:0000313" key="3">
    <source>
        <dbReference type="Proteomes" id="UP000092691"/>
    </source>
</evidence>
<keyword evidence="1" id="KW-0614">Plasmid</keyword>
<reference evidence="2 4" key="2">
    <citation type="submission" date="2016-11" db="EMBL/GenBank/DDBJ databases">
        <title>Rhizobium leguminosarum bv. viciae strain Vaf12 isolated from Vavilovia formosa root nodules from Russia, Dagestan.</title>
        <authorList>
            <person name="Kimeklis A."/>
        </authorList>
    </citation>
    <scope>NUCLEOTIDE SEQUENCE [LARGE SCALE GENOMIC DNA]</scope>
    <source>
        <strain evidence="2 4">Vaf-108</strain>
        <plasmid evidence="4">Plasmid unnamed1</plasmid>
        <plasmid evidence="2">unnamed1</plasmid>
    </source>
</reference>
<geneLocation type="plasmid" evidence="2">
    <name>unnamed1</name>
</geneLocation>
<proteinExistence type="predicted"/>